<evidence type="ECO:0000256" key="4">
    <source>
        <dbReference type="ARBA" id="ARBA00022475"/>
    </source>
</evidence>
<dbReference type="GO" id="GO:0005886">
    <property type="term" value="C:plasma membrane"/>
    <property type="evidence" value="ECO:0007669"/>
    <property type="project" value="UniProtKB-SubCell"/>
</dbReference>
<comment type="subcellular location">
    <subcellularLocation>
        <location evidence="1 8">Cell membrane</location>
        <topology evidence="1 8">Multi-pass membrane protein</topology>
    </subcellularLocation>
</comment>
<keyword evidence="6 8" id="KW-1133">Transmembrane helix</keyword>
<keyword evidence="5 8" id="KW-0812">Transmembrane</keyword>
<sequence length="239" mass="26365">MAMLWLVFLPALLAGLIQGLTGFGSAIIMMIFLPAILPIGQGAGVATLVMAASVITLVYRYRHAIHLRRIILPFILYASVATWSIHLTRVWDVHRLRLMLGILLVCLAIYFLWSKSAGDRKYPWPVAIGFMLISGFFNGLFGIGGPLMALYFLSLSDSTDEYLASIETFFLFDTIYVTSVRVATGVLVASNVPLILLGMVGATTGTIIAAHLLNHLDINHMKRGIYLFIGLSGLYYLFF</sequence>
<keyword evidence="10" id="KW-1185">Reference proteome</keyword>
<feature type="transmembrane region" description="Helical" evidence="8">
    <location>
        <begin position="194"/>
        <end position="213"/>
    </location>
</feature>
<feature type="transmembrane region" description="Helical" evidence="8">
    <location>
        <begin position="70"/>
        <end position="88"/>
    </location>
</feature>
<organism evidence="9 10">
    <name type="scientific">Levilactobacillus senmaizukei DSM 21775 = NBRC 103853</name>
    <dbReference type="NCBI Taxonomy" id="1423803"/>
    <lineage>
        <taxon>Bacteria</taxon>
        <taxon>Bacillati</taxon>
        <taxon>Bacillota</taxon>
        <taxon>Bacilli</taxon>
        <taxon>Lactobacillales</taxon>
        <taxon>Lactobacillaceae</taxon>
        <taxon>Levilactobacillus</taxon>
    </lineage>
</organism>
<evidence type="ECO:0000256" key="8">
    <source>
        <dbReference type="RuleBase" id="RU363041"/>
    </source>
</evidence>
<evidence type="ECO:0000313" key="10">
    <source>
        <dbReference type="Proteomes" id="UP000051589"/>
    </source>
</evidence>
<accession>A0A0R2DJH9</accession>
<feature type="transmembrane region" description="Helical" evidence="8">
    <location>
        <begin position="220"/>
        <end position="238"/>
    </location>
</feature>
<dbReference type="STRING" id="1423803.FD13_GL000039"/>
<name>A0A0R2DJH9_9LACO</name>
<keyword evidence="4 8" id="KW-1003">Cell membrane</keyword>
<dbReference type="PANTHER" id="PTHR30269:SF37">
    <property type="entry name" value="MEMBRANE TRANSPORTER PROTEIN"/>
    <property type="match status" value="1"/>
</dbReference>
<evidence type="ECO:0000256" key="5">
    <source>
        <dbReference type="ARBA" id="ARBA00022692"/>
    </source>
</evidence>
<comment type="similarity">
    <text evidence="2 8">Belongs to the 4-toluene sulfonate uptake permease (TSUP) (TC 2.A.102) family.</text>
</comment>
<feature type="transmembrane region" description="Helical" evidence="8">
    <location>
        <begin position="125"/>
        <end position="153"/>
    </location>
</feature>
<dbReference type="PATRIC" id="fig|1423803.3.peg.38"/>
<evidence type="ECO:0000256" key="1">
    <source>
        <dbReference type="ARBA" id="ARBA00004651"/>
    </source>
</evidence>
<feature type="transmembrane region" description="Helical" evidence="8">
    <location>
        <begin position="94"/>
        <end position="113"/>
    </location>
</feature>
<dbReference type="PANTHER" id="PTHR30269">
    <property type="entry name" value="TRANSMEMBRANE PROTEIN YFCA"/>
    <property type="match status" value="1"/>
</dbReference>
<dbReference type="AlphaFoldDB" id="A0A0R2DJH9"/>
<dbReference type="InterPro" id="IPR002781">
    <property type="entry name" value="TM_pro_TauE-like"/>
</dbReference>
<dbReference type="Proteomes" id="UP000051589">
    <property type="component" value="Unassembled WGS sequence"/>
</dbReference>
<keyword evidence="7 8" id="KW-0472">Membrane</keyword>
<dbReference type="EMBL" id="AYZH01000001">
    <property type="protein sequence ID" value="KRN03259.1"/>
    <property type="molecule type" value="Genomic_DNA"/>
</dbReference>
<evidence type="ECO:0000256" key="2">
    <source>
        <dbReference type="ARBA" id="ARBA00009142"/>
    </source>
</evidence>
<proteinExistence type="inferred from homology"/>
<evidence type="ECO:0000256" key="7">
    <source>
        <dbReference type="ARBA" id="ARBA00023136"/>
    </source>
</evidence>
<keyword evidence="3" id="KW-0813">Transport</keyword>
<reference evidence="9 10" key="1">
    <citation type="journal article" date="2015" name="Genome Announc.">
        <title>Expanding the biotechnology potential of lactobacilli through comparative genomics of 213 strains and associated genera.</title>
        <authorList>
            <person name="Sun Z."/>
            <person name="Harris H.M."/>
            <person name="McCann A."/>
            <person name="Guo C."/>
            <person name="Argimon S."/>
            <person name="Zhang W."/>
            <person name="Yang X."/>
            <person name="Jeffery I.B."/>
            <person name="Cooney J.C."/>
            <person name="Kagawa T.F."/>
            <person name="Liu W."/>
            <person name="Song Y."/>
            <person name="Salvetti E."/>
            <person name="Wrobel A."/>
            <person name="Rasinkangas P."/>
            <person name="Parkhill J."/>
            <person name="Rea M.C."/>
            <person name="O'Sullivan O."/>
            <person name="Ritari J."/>
            <person name="Douillard F.P."/>
            <person name="Paul Ross R."/>
            <person name="Yang R."/>
            <person name="Briner A.E."/>
            <person name="Felis G.E."/>
            <person name="de Vos W.M."/>
            <person name="Barrangou R."/>
            <person name="Klaenhammer T.R."/>
            <person name="Caufield P.W."/>
            <person name="Cui Y."/>
            <person name="Zhang H."/>
            <person name="O'Toole P.W."/>
        </authorList>
    </citation>
    <scope>NUCLEOTIDE SEQUENCE [LARGE SCALE GENOMIC DNA]</scope>
    <source>
        <strain evidence="9 10">DSM 21775</strain>
    </source>
</reference>
<feature type="transmembrane region" description="Helical" evidence="8">
    <location>
        <begin position="35"/>
        <end position="58"/>
    </location>
</feature>
<evidence type="ECO:0000313" key="9">
    <source>
        <dbReference type="EMBL" id="KRN03259.1"/>
    </source>
</evidence>
<evidence type="ECO:0000256" key="6">
    <source>
        <dbReference type="ARBA" id="ARBA00022989"/>
    </source>
</evidence>
<comment type="caution">
    <text evidence="9">The sequence shown here is derived from an EMBL/GenBank/DDBJ whole genome shotgun (WGS) entry which is preliminary data.</text>
</comment>
<protein>
    <recommendedName>
        <fullName evidence="8">Probable membrane transporter protein</fullName>
    </recommendedName>
</protein>
<gene>
    <name evidence="9" type="ORF">FD13_GL000039</name>
</gene>
<evidence type="ECO:0000256" key="3">
    <source>
        <dbReference type="ARBA" id="ARBA00022448"/>
    </source>
</evidence>
<dbReference type="InterPro" id="IPR052017">
    <property type="entry name" value="TSUP"/>
</dbReference>
<dbReference type="Pfam" id="PF01925">
    <property type="entry name" value="TauE"/>
    <property type="match status" value="1"/>
</dbReference>